<dbReference type="Pfam" id="PF14759">
    <property type="entry name" value="Reductase_C"/>
    <property type="match status" value="1"/>
</dbReference>
<dbReference type="InterPro" id="IPR036188">
    <property type="entry name" value="FAD/NAD-bd_sf"/>
</dbReference>
<dbReference type="PRINTS" id="PR00368">
    <property type="entry name" value="FADPNR"/>
</dbReference>
<keyword evidence="4" id="KW-0560">Oxidoreductase</keyword>
<protein>
    <submittedName>
        <fullName evidence="7">FAD-dependent oxidoreductase</fullName>
    </submittedName>
</protein>
<dbReference type="SUPFAM" id="SSF55424">
    <property type="entry name" value="FAD/NAD-linked reductases, dimerisation (C-terminal) domain"/>
    <property type="match status" value="1"/>
</dbReference>
<evidence type="ECO:0000313" key="7">
    <source>
        <dbReference type="EMBL" id="QWG03068.1"/>
    </source>
</evidence>
<name>A0AAX1NBM9_9BACT</name>
<keyword evidence="8" id="KW-1185">Reference proteome</keyword>
<dbReference type="Gene3D" id="3.50.50.60">
    <property type="entry name" value="FAD/NAD(P)-binding domain"/>
    <property type="match status" value="2"/>
</dbReference>
<evidence type="ECO:0000256" key="4">
    <source>
        <dbReference type="ARBA" id="ARBA00023002"/>
    </source>
</evidence>
<evidence type="ECO:0000256" key="2">
    <source>
        <dbReference type="ARBA" id="ARBA00022630"/>
    </source>
</evidence>
<dbReference type="PANTHER" id="PTHR43557:SF2">
    <property type="entry name" value="RIESKE DOMAIN-CONTAINING PROTEIN-RELATED"/>
    <property type="match status" value="1"/>
</dbReference>
<dbReference type="GO" id="GO:0005737">
    <property type="term" value="C:cytoplasm"/>
    <property type="evidence" value="ECO:0007669"/>
    <property type="project" value="TreeGrafter"/>
</dbReference>
<dbReference type="GO" id="GO:0016651">
    <property type="term" value="F:oxidoreductase activity, acting on NAD(P)H"/>
    <property type="evidence" value="ECO:0007669"/>
    <property type="project" value="TreeGrafter"/>
</dbReference>
<accession>A0AAX1NBM9</accession>
<comment type="cofactor">
    <cofactor evidence="1">
        <name>FAD</name>
        <dbReference type="ChEBI" id="CHEBI:57692"/>
    </cofactor>
</comment>
<proteinExistence type="predicted"/>
<dbReference type="EMBL" id="CP076132">
    <property type="protein sequence ID" value="QWG03068.1"/>
    <property type="molecule type" value="Genomic_DNA"/>
</dbReference>
<keyword evidence="3" id="KW-0274">FAD</keyword>
<dbReference type="InterPro" id="IPR023753">
    <property type="entry name" value="FAD/NAD-binding_dom"/>
</dbReference>
<reference evidence="7 8" key="1">
    <citation type="submission" date="2021-05" db="EMBL/GenBank/DDBJ databases">
        <title>Comparative genomic studies on the polysaccharide-degrading batcterial strains of the Flammeovirga genus.</title>
        <authorList>
            <person name="Zewei F."/>
            <person name="Zheng Z."/>
            <person name="Yu L."/>
            <person name="Ruyue G."/>
            <person name="Yanhong M."/>
            <person name="Yuanyuan C."/>
            <person name="Jingyan G."/>
            <person name="Wenjun H."/>
        </authorList>
    </citation>
    <scope>NUCLEOTIDE SEQUENCE [LARGE SCALE GENOMIC DNA]</scope>
    <source>
        <strain evidence="7 8">NBRC:100898</strain>
    </source>
</reference>
<dbReference type="InterPro" id="IPR016156">
    <property type="entry name" value="FAD/NAD-linked_Rdtase_dimer_sf"/>
</dbReference>
<feature type="domain" description="FAD/NAD(P)-binding" evidence="5">
    <location>
        <begin position="6"/>
        <end position="306"/>
    </location>
</feature>
<gene>
    <name evidence="7" type="ORF">KMW28_05670</name>
</gene>
<dbReference type="RefSeq" id="WP_169664228.1">
    <property type="nucleotide sequence ID" value="NZ_CP076132.1"/>
</dbReference>
<dbReference type="Gene3D" id="3.30.390.30">
    <property type="match status" value="1"/>
</dbReference>
<evidence type="ECO:0000259" key="6">
    <source>
        <dbReference type="Pfam" id="PF14759"/>
    </source>
</evidence>
<dbReference type="Proteomes" id="UP000678679">
    <property type="component" value="Chromosome 1"/>
</dbReference>
<sequence>MKKKICVIVGASHAGVNFAFSLRKEGFEGEIIMFDKDPVLPYHRPPLSKAYLTADTPIEENCLKSKESYEEENISLQLGIEVSDIQKENQKVLLANGDEQPYDYLVLATGARPIIPPIEGLKEANHIYPLRTAQDVSNIKSWVKSADAKRVVVIGGGYIGLETAASLKKLGASVVVLEREERILARVTAPVMSDFFQKLHTDKDVDVLTSKNVTSIFTDQEGVNTVNCGDGSSYTADMIIVGVGVHVNLSLAQQLQLEIDNGIKVNEFTQTSLSNVYAIGDNTNHFNPHYQQWIRLESVQNAVDQAKVAAAHIVGTEKIYETIPWFWSDQYDVKLQMVGLSQGYNEIIVREEEGDGIKFSVWYFKGEELLAVDAINNAKAYVVGTKFIKERKVMDKEKLRDVATVFKPANLLAKAMS</sequence>
<evidence type="ECO:0000313" key="8">
    <source>
        <dbReference type="Proteomes" id="UP000678679"/>
    </source>
</evidence>
<dbReference type="PRINTS" id="PR00411">
    <property type="entry name" value="PNDRDTASEI"/>
</dbReference>
<evidence type="ECO:0000256" key="1">
    <source>
        <dbReference type="ARBA" id="ARBA00001974"/>
    </source>
</evidence>
<organism evidence="7 8">
    <name type="scientific">Flammeovirga yaeyamensis</name>
    <dbReference type="NCBI Taxonomy" id="367791"/>
    <lineage>
        <taxon>Bacteria</taxon>
        <taxon>Pseudomonadati</taxon>
        <taxon>Bacteroidota</taxon>
        <taxon>Cytophagia</taxon>
        <taxon>Cytophagales</taxon>
        <taxon>Flammeovirgaceae</taxon>
        <taxon>Flammeovirga</taxon>
    </lineage>
</organism>
<dbReference type="KEGG" id="fya:KMW28_05670"/>
<dbReference type="InterPro" id="IPR028202">
    <property type="entry name" value="Reductase_C"/>
</dbReference>
<dbReference type="AlphaFoldDB" id="A0AAX1NBM9"/>
<keyword evidence="2" id="KW-0285">Flavoprotein</keyword>
<evidence type="ECO:0000256" key="3">
    <source>
        <dbReference type="ARBA" id="ARBA00022827"/>
    </source>
</evidence>
<feature type="domain" description="Reductase C-terminal" evidence="6">
    <location>
        <begin position="325"/>
        <end position="407"/>
    </location>
</feature>
<dbReference type="SUPFAM" id="SSF51905">
    <property type="entry name" value="FAD/NAD(P)-binding domain"/>
    <property type="match status" value="2"/>
</dbReference>
<dbReference type="InterPro" id="IPR050446">
    <property type="entry name" value="FAD-oxidoreductase/Apoptosis"/>
</dbReference>
<evidence type="ECO:0000259" key="5">
    <source>
        <dbReference type="Pfam" id="PF07992"/>
    </source>
</evidence>
<dbReference type="PANTHER" id="PTHR43557">
    <property type="entry name" value="APOPTOSIS-INDUCING FACTOR 1"/>
    <property type="match status" value="1"/>
</dbReference>
<dbReference type="Pfam" id="PF07992">
    <property type="entry name" value="Pyr_redox_2"/>
    <property type="match status" value="1"/>
</dbReference>